<evidence type="ECO:0000259" key="6">
    <source>
        <dbReference type="PROSITE" id="PS50011"/>
    </source>
</evidence>
<dbReference type="InterPro" id="IPR000719">
    <property type="entry name" value="Prot_kinase_dom"/>
</dbReference>
<organism evidence="7 8">
    <name type="scientific">Peronospora matthiolae</name>
    <dbReference type="NCBI Taxonomy" id="2874970"/>
    <lineage>
        <taxon>Eukaryota</taxon>
        <taxon>Sar</taxon>
        <taxon>Stramenopiles</taxon>
        <taxon>Oomycota</taxon>
        <taxon>Peronosporomycetes</taxon>
        <taxon>Peronosporales</taxon>
        <taxon>Peronosporaceae</taxon>
        <taxon>Peronospora</taxon>
    </lineage>
</organism>
<accession>A0AAV1VIF5</accession>
<dbReference type="GO" id="GO:0005524">
    <property type="term" value="F:ATP binding"/>
    <property type="evidence" value="ECO:0007669"/>
    <property type="project" value="UniProtKB-KW"/>
</dbReference>
<comment type="caution">
    <text evidence="7">The sequence shown here is derived from an EMBL/GenBank/DDBJ whole genome shotgun (WGS) entry which is preliminary data.</text>
</comment>
<keyword evidence="2" id="KW-0808">Transferase</keyword>
<dbReference type="GO" id="GO:0004674">
    <property type="term" value="F:protein serine/threonine kinase activity"/>
    <property type="evidence" value="ECO:0007669"/>
    <property type="project" value="UniProtKB-KW"/>
</dbReference>
<dbReference type="PANTHER" id="PTHR24345">
    <property type="entry name" value="SERINE/THREONINE-PROTEIN KINASE PLK"/>
    <property type="match status" value="1"/>
</dbReference>
<gene>
    <name evidence="7" type="ORF">PM001_LOCUS30953</name>
</gene>
<evidence type="ECO:0000313" key="7">
    <source>
        <dbReference type="EMBL" id="CAK7945803.1"/>
    </source>
</evidence>
<name>A0AAV1VIF5_9STRA</name>
<dbReference type="PANTHER" id="PTHR24345:SF91">
    <property type="entry name" value="SERINE_THREONINE-PROTEIN KINASE PLK4"/>
    <property type="match status" value="1"/>
</dbReference>
<dbReference type="GO" id="GO:0005634">
    <property type="term" value="C:nucleus"/>
    <property type="evidence" value="ECO:0007669"/>
    <property type="project" value="TreeGrafter"/>
</dbReference>
<dbReference type="AlphaFoldDB" id="A0AAV1VIF5"/>
<dbReference type="InterPro" id="IPR011009">
    <property type="entry name" value="Kinase-like_dom_sf"/>
</dbReference>
<evidence type="ECO:0000256" key="3">
    <source>
        <dbReference type="ARBA" id="ARBA00022741"/>
    </source>
</evidence>
<dbReference type="SUPFAM" id="SSF56112">
    <property type="entry name" value="Protein kinase-like (PK-like)"/>
    <property type="match status" value="1"/>
</dbReference>
<keyword evidence="3" id="KW-0547">Nucleotide-binding</keyword>
<evidence type="ECO:0000256" key="2">
    <source>
        <dbReference type="ARBA" id="ARBA00022679"/>
    </source>
</evidence>
<keyword evidence="4" id="KW-0418">Kinase</keyword>
<dbReference type="FunFam" id="1.10.510.10:FF:000753">
    <property type="entry name" value="CAMK/CAMKL protein kinase"/>
    <property type="match status" value="1"/>
</dbReference>
<dbReference type="PROSITE" id="PS50011">
    <property type="entry name" value="PROTEIN_KINASE_DOM"/>
    <property type="match status" value="1"/>
</dbReference>
<evidence type="ECO:0000313" key="8">
    <source>
        <dbReference type="Proteomes" id="UP001162060"/>
    </source>
</evidence>
<keyword evidence="1" id="KW-0723">Serine/threonine-protein kinase</keyword>
<dbReference type="Pfam" id="PF00069">
    <property type="entry name" value="Pkinase"/>
    <property type="match status" value="1"/>
</dbReference>
<evidence type="ECO:0000256" key="5">
    <source>
        <dbReference type="ARBA" id="ARBA00022840"/>
    </source>
</evidence>
<sequence length="290" mass="32224">MATPQLFRVRRQLSLALYGEVLECELPGHDNFVAVKCISLTRAAERRAQVHLTREIDNPFQEEHVAALLEAKGGHCNVVQSYFHFVHDRRLYLVNELCSGGDLHAFVAERLDASSCLDEHEVLPLMQQVLAGVHYLHSTVGVAHRDLSLENVLLSRGVCKITDFGVSTDARRMCDGGQVGKEFYMAPEVVAGDRYDPTLADVWSLGIMWFVLLTGSPLLSLASPSVKGFKALAQYGVGAVLTSWGYDDRLSKDTIIVLEKMLEIDPRQRISLAQVLAYPIFNDVVEVKLS</sequence>
<dbReference type="EMBL" id="CAKLBY020000338">
    <property type="protein sequence ID" value="CAK7945803.1"/>
    <property type="molecule type" value="Genomic_DNA"/>
</dbReference>
<evidence type="ECO:0000256" key="1">
    <source>
        <dbReference type="ARBA" id="ARBA00022527"/>
    </source>
</evidence>
<evidence type="ECO:0000256" key="4">
    <source>
        <dbReference type="ARBA" id="ARBA00022777"/>
    </source>
</evidence>
<dbReference type="Proteomes" id="UP001162060">
    <property type="component" value="Unassembled WGS sequence"/>
</dbReference>
<proteinExistence type="predicted"/>
<dbReference type="Gene3D" id="1.10.510.10">
    <property type="entry name" value="Transferase(Phosphotransferase) domain 1"/>
    <property type="match status" value="1"/>
</dbReference>
<keyword evidence="5" id="KW-0067">ATP-binding</keyword>
<protein>
    <recommendedName>
        <fullName evidence="6">Protein kinase domain-containing protein</fullName>
    </recommendedName>
</protein>
<feature type="domain" description="Protein kinase" evidence="6">
    <location>
        <begin position="7"/>
        <end position="281"/>
    </location>
</feature>
<reference evidence="7" key="1">
    <citation type="submission" date="2024-01" db="EMBL/GenBank/DDBJ databases">
        <authorList>
            <person name="Webb A."/>
        </authorList>
    </citation>
    <scope>NUCLEOTIDE SEQUENCE</scope>
    <source>
        <strain evidence="7">Pm1</strain>
    </source>
</reference>